<dbReference type="PROSITE" id="PS01206">
    <property type="entry name" value="ASC"/>
    <property type="match status" value="1"/>
</dbReference>
<dbReference type="InterPro" id="IPR001873">
    <property type="entry name" value="ENaC"/>
</dbReference>
<dbReference type="PANTHER" id="PTHR11690:SF269">
    <property type="entry name" value="DEGENERIN-LIKE PROTEIN ASIC-2"/>
    <property type="match status" value="1"/>
</dbReference>
<name>A0A7I8WY26_BURXY</name>
<evidence type="ECO:0000256" key="5">
    <source>
        <dbReference type="ARBA" id="ARBA00022692"/>
    </source>
</evidence>
<keyword evidence="5 13" id="KW-0812">Transmembrane</keyword>
<keyword evidence="10" id="KW-0325">Glycoprotein</keyword>
<evidence type="ECO:0000256" key="6">
    <source>
        <dbReference type="ARBA" id="ARBA00022989"/>
    </source>
</evidence>
<organism evidence="15 16">
    <name type="scientific">Bursaphelenchus xylophilus</name>
    <name type="common">Pinewood nematode worm</name>
    <name type="synonym">Aphelenchoides xylophilus</name>
    <dbReference type="NCBI Taxonomy" id="6326"/>
    <lineage>
        <taxon>Eukaryota</taxon>
        <taxon>Metazoa</taxon>
        <taxon>Ecdysozoa</taxon>
        <taxon>Nematoda</taxon>
        <taxon>Chromadorea</taxon>
        <taxon>Rhabditida</taxon>
        <taxon>Tylenchina</taxon>
        <taxon>Tylenchomorpha</taxon>
        <taxon>Aphelenchoidea</taxon>
        <taxon>Aphelenchoididae</taxon>
        <taxon>Bursaphelenchus</taxon>
    </lineage>
</organism>
<evidence type="ECO:0000256" key="10">
    <source>
        <dbReference type="ARBA" id="ARBA00023180"/>
    </source>
</evidence>
<evidence type="ECO:0000256" key="12">
    <source>
        <dbReference type="ARBA" id="ARBA00023303"/>
    </source>
</evidence>
<keyword evidence="4 13" id="KW-0894">Sodium channel</keyword>
<evidence type="ECO:0000313" key="16">
    <source>
        <dbReference type="Proteomes" id="UP000659654"/>
    </source>
</evidence>
<accession>A0A7I8WY26</accession>
<dbReference type="Proteomes" id="UP000582659">
    <property type="component" value="Unassembled WGS sequence"/>
</dbReference>
<evidence type="ECO:0000313" key="15">
    <source>
        <dbReference type="EMBL" id="CAD5217404.1"/>
    </source>
</evidence>
<keyword evidence="9 14" id="KW-0472">Membrane</keyword>
<sequence>MPGLIQLINALNAYIRMAWAVIWTAMWAVFLYEFYLIIDKFLQYPASVTISLGYKGRAFPMVTICNQNPLRYQIVQKNSTYSELNNIMTTYKQLVQSNYDNISGNPYGVNDYESRFTKTAVLQQAQVLALNDLTSDEIKAASYTLDNFILAWYFNNAKVNASFFNEFIDPTFGLCYQFNSNNTGTTLVTNRAGSYFGLRSLALVNQRSPDGTLQYLPTTIAAGLKVGINYQNEDPAMENYAINIGVGTETMISLELTEVNRASHPYGDCSDDETLNYYTSFNYTLTYCFRSCIQRRTISACGCANPVYAKPDNASYCTLDDLSCVFLQKTAQQDGSNFSVASECGCNPSCSDTNFDIIVSVGKSPSLDYAPLVDVNPRYSCGVNSTLFANEQACVKWFESNSAVINIWYDGLDYTLQAEGSSYSLSTASNDLGGQAGLWVGISLVSVIEGVVFIIFIFLYFCFGRKYTDVEITDDIRGADSRYLIMKGFKEELDTQEIMDEEIAIRYRAFKMRDELKRQEKIAEGERLNALAVAKAKQQKKDPGLVQRMLGQGQ</sequence>
<dbReference type="OrthoDB" id="6021021at2759"/>
<evidence type="ECO:0000256" key="4">
    <source>
        <dbReference type="ARBA" id="ARBA00022461"/>
    </source>
</evidence>
<evidence type="ECO:0000256" key="7">
    <source>
        <dbReference type="ARBA" id="ARBA00023053"/>
    </source>
</evidence>
<reference evidence="15" key="1">
    <citation type="submission" date="2020-09" db="EMBL/GenBank/DDBJ databases">
        <authorList>
            <person name="Kikuchi T."/>
        </authorList>
    </citation>
    <scope>NUCLEOTIDE SEQUENCE</scope>
    <source>
        <strain evidence="15">Ka4C1</strain>
    </source>
</reference>
<dbReference type="AlphaFoldDB" id="A0A7I8WY26"/>
<dbReference type="Pfam" id="PF00858">
    <property type="entry name" value="ASC"/>
    <property type="match status" value="1"/>
</dbReference>
<comment type="caution">
    <text evidence="15">The sequence shown here is derived from an EMBL/GenBank/DDBJ whole genome shotgun (WGS) entry which is preliminary data.</text>
</comment>
<comment type="subcellular location">
    <subcellularLocation>
        <location evidence="1">Membrane</location>
        <topology evidence="1">Multi-pass membrane protein</topology>
    </subcellularLocation>
</comment>
<evidence type="ECO:0000256" key="9">
    <source>
        <dbReference type="ARBA" id="ARBA00023136"/>
    </source>
</evidence>
<evidence type="ECO:0000256" key="14">
    <source>
        <dbReference type="SAM" id="Phobius"/>
    </source>
</evidence>
<dbReference type="PRINTS" id="PR01078">
    <property type="entry name" value="AMINACHANNEL"/>
</dbReference>
<gene>
    <name evidence="15" type="ORF">BXYJ_LOCUS5018</name>
</gene>
<evidence type="ECO:0000256" key="2">
    <source>
        <dbReference type="ARBA" id="ARBA00007193"/>
    </source>
</evidence>
<keyword evidence="7" id="KW-0915">Sodium</keyword>
<feature type="transmembrane region" description="Helical" evidence="14">
    <location>
        <begin position="436"/>
        <end position="463"/>
    </location>
</feature>
<evidence type="ECO:0000256" key="11">
    <source>
        <dbReference type="ARBA" id="ARBA00023201"/>
    </source>
</evidence>
<dbReference type="GO" id="GO:0015280">
    <property type="term" value="F:ligand-gated sodium channel activity"/>
    <property type="evidence" value="ECO:0007669"/>
    <property type="project" value="TreeGrafter"/>
</dbReference>
<dbReference type="GO" id="GO:0005886">
    <property type="term" value="C:plasma membrane"/>
    <property type="evidence" value="ECO:0007669"/>
    <property type="project" value="TreeGrafter"/>
</dbReference>
<dbReference type="Gene3D" id="2.60.470.10">
    <property type="entry name" value="Acid-sensing ion channels like domains"/>
    <property type="match status" value="1"/>
</dbReference>
<dbReference type="EMBL" id="CAJFDI010000002">
    <property type="protein sequence ID" value="CAD5217404.1"/>
    <property type="molecule type" value="Genomic_DNA"/>
</dbReference>
<evidence type="ECO:0000256" key="3">
    <source>
        <dbReference type="ARBA" id="ARBA00022448"/>
    </source>
</evidence>
<keyword evidence="6 14" id="KW-1133">Transmembrane helix</keyword>
<dbReference type="Gene3D" id="1.10.287.770">
    <property type="entry name" value="YojJ-like"/>
    <property type="match status" value="1"/>
</dbReference>
<proteinExistence type="inferred from homology"/>
<evidence type="ECO:0000256" key="13">
    <source>
        <dbReference type="RuleBase" id="RU000679"/>
    </source>
</evidence>
<protein>
    <submittedName>
        <fullName evidence="15">(pine wood nematode) hypothetical protein</fullName>
    </submittedName>
</protein>
<evidence type="ECO:0000256" key="1">
    <source>
        <dbReference type="ARBA" id="ARBA00004141"/>
    </source>
</evidence>
<feature type="transmembrane region" description="Helical" evidence="14">
    <location>
        <begin position="20"/>
        <end position="38"/>
    </location>
</feature>
<dbReference type="InterPro" id="IPR020903">
    <property type="entry name" value="ENaC_CS"/>
</dbReference>
<comment type="similarity">
    <text evidence="2 13">Belongs to the amiloride-sensitive sodium channel (TC 1.A.6) family.</text>
</comment>
<dbReference type="Proteomes" id="UP000659654">
    <property type="component" value="Unassembled WGS sequence"/>
</dbReference>
<dbReference type="EMBL" id="CAJFCV020000002">
    <property type="protein sequence ID" value="CAG9100957.1"/>
    <property type="molecule type" value="Genomic_DNA"/>
</dbReference>
<keyword evidence="11 13" id="KW-0739">Sodium transport</keyword>
<keyword evidence="12 13" id="KW-0407">Ion channel</keyword>
<keyword evidence="3 13" id="KW-0813">Transport</keyword>
<keyword evidence="8 13" id="KW-0406">Ion transport</keyword>
<keyword evidence="16" id="KW-1185">Reference proteome</keyword>
<dbReference type="PANTHER" id="PTHR11690">
    <property type="entry name" value="AMILORIDE-SENSITIVE SODIUM CHANNEL-RELATED"/>
    <property type="match status" value="1"/>
</dbReference>
<evidence type="ECO:0000256" key="8">
    <source>
        <dbReference type="ARBA" id="ARBA00023065"/>
    </source>
</evidence>